<comment type="caution">
    <text evidence="2">The sequence shown here is derived from an EMBL/GenBank/DDBJ whole genome shotgun (WGS) entry which is preliminary data.</text>
</comment>
<proteinExistence type="predicted"/>
<keyword evidence="3" id="KW-1185">Reference proteome</keyword>
<feature type="compositionally biased region" description="Polar residues" evidence="1">
    <location>
        <begin position="116"/>
        <end position="131"/>
    </location>
</feature>
<sequence>MRLIDQSRKIGHKIYCIYSQLFGTLNNPSDSIQVNSMASQSTNDRRTSVITITELENAINWWRSKNPAPRDSMTLCKEAAVLAEVYAQWIWESRHCHAFEAMTPEQQTLMEEAQRATGTPSDSGSTLAKAA</sequence>
<dbReference type="RefSeq" id="WP_256763832.1">
    <property type="nucleotide sequence ID" value="NZ_JANIGO010000002.1"/>
</dbReference>
<feature type="region of interest" description="Disordered" evidence="1">
    <location>
        <begin position="111"/>
        <end position="131"/>
    </location>
</feature>
<dbReference type="Pfam" id="PF12512">
    <property type="entry name" value="DUF3717"/>
    <property type="match status" value="1"/>
</dbReference>
<reference evidence="2 3" key="1">
    <citation type="submission" date="2022-07" db="EMBL/GenBank/DDBJ databases">
        <authorList>
            <person name="Xamxidin M."/>
            <person name="Wu M."/>
        </authorList>
    </citation>
    <scope>NUCLEOTIDE SEQUENCE [LARGE SCALE GENOMIC DNA]</scope>
    <source>
        <strain evidence="2 3">NBRC 111650</strain>
    </source>
</reference>
<dbReference type="Proteomes" id="UP001204142">
    <property type="component" value="Unassembled WGS sequence"/>
</dbReference>
<dbReference type="InterPro" id="IPR022191">
    <property type="entry name" value="DUF3717"/>
</dbReference>
<evidence type="ECO:0000256" key="1">
    <source>
        <dbReference type="SAM" id="MobiDB-lite"/>
    </source>
</evidence>
<protein>
    <submittedName>
        <fullName evidence="2">DUF3717 domain-containing protein</fullName>
    </submittedName>
</protein>
<gene>
    <name evidence="2" type="ORF">NQT62_06460</name>
</gene>
<organism evidence="2 3">
    <name type="scientific">Limnobacter humi</name>
    <dbReference type="NCBI Taxonomy" id="1778671"/>
    <lineage>
        <taxon>Bacteria</taxon>
        <taxon>Pseudomonadati</taxon>
        <taxon>Pseudomonadota</taxon>
        <taxon>Betaproteobacteria</taxon>
        <taxon>Burkholderiales</taxon>
        <taxon>Burkholderiaceae</taxon>
        <taxon>Limnobacter</taxon>
    </lineage>
</organism>
<accession>A0ABT1WI30</accession>
<dbReference type="EMBL" id="JANIGO010000002">
    <property type="protein sequence ID" value="MCQ8896079.1"/>
    <property type="molecule type" value="Genomic_DNA"/>
</dbReference>
<name>A0ABT1WI30_9BURK</name>
<evidence type="ECO:0000313" key="3">
    <source>
        <dbReference type="Proteomes" id="UP001204142"/>
    </source>
</evidence>
<evidence type="ECO:0000313" key="2">
    <source>
        <dbReference type="EMBL" id="MCQ8896079.1"/>
    </source>
</evidence>